<keyword evidence="5 14" id="KW-0679">Respiratory chain</keyword>
<gene>
    <name evidence="15" type="ORF">SVUK_LOCUS11895</name>
</gene>
<evidence type="ECO:0000256" key="5">
    <source>
        <dbReference type="ARBA" id="ARBA00022660"/>
    </source>
</evidence>
<dbReference type="OrthoDB" id="3308at2759"/>
<organism evidence="15 16">
    <name type="scientific">Strongylus vulgaris</name>
    <name type="common">Blood worm</name>
    <dbReference type="NCBI Taxonomy" id="40348"/>
    <lineage>
        <taxon>Eukaryota</taxon>
        <taxon>Metazoa</taxon>
        <taxon>Ecdysozoa</taxon>
        <taxon>Nematoda</taxon>
        <taxon>Chromadorea</taxon>
        <taxon>Rhabditida</taxon>
        <taxon>Rhabditina</taxon>
        <taxon>Rhabditomorpha</taxon>
        <taxon>Strongyloidea</taxon>
        <taxon>Strongylidae</taxon>
        <taxon>Strongylus</taxon>
    </lineage>
</organism>
<evidence type="ECO:0000313" key="16">
    <source>
        <dbReference type="Proteomes" id="UP000270094"/>
    </source>
</evidence>
<comment type="subcellular location">
    <subcellularLocation>
        <location evidence="1 14">Mitochondrion inner membrane</location>
        <topology evidence="1 14">Single-pass membrane protein</topology>
        <orientation evidence="1 14">Matrix side</orientation>
    </subcellularLocation>
</comment>
<dbReference type="PANTHER" id="PTHR12966:SF0">
    <property type="entry name" value="NADH DEHYDROGENASE [UBIQUINONE] 1 ALPHA SUBCOMPLEX SUBUNIT 13"/>
    <property type="match status" value="1"/>
</dbReference>
<proteinExistence type="inferred from homology"/>
<evidence type="ECO:0000256" key="4">
    <source>
        <dbReference type="ARBA" id="ARBA00022448"/>
    </source>
</evidence>
<dbReference type="PANTHER" id="PTHR12966">
    <property type="entry name" value="NADH DEHYDROGENASE UBIQUINONE 1 ALPHA SUBCOMPLEX SUBUNIT 13"/>
    <property type="match status" value="1"/>
</dbReference>
<protein>
    <recommendedName>
        <fullName evidence="3 14">NADH dehydrogenase [ubiquinone] 1 alpha subcomplex subunit 13</fullName>
    </recommendedName>
</protein>
<evidence type="ECO:0000256" key="1">
    <source>
        <dbReference type="ARBA" id="ARBA00004298"/>
    </source>
</evidence>
<evidence type="ECO:0000256" key="11">
    <source>
        <dbReference type="ARBA" id="ARBA00023136"/>
    </source>
</evidence>
<evidence type="ECO:0000256" key="8">
    <source>
        <dbReference type="ARBA" id="ARBA00022982"/>
    </source>
</evidence>
<dbReference type="GO" id="GO:0045271">
    <property type="term" value="C:respiratory chain complex I"/>
    <property type="evidence" value="ECO:0007669"/>
    <property type="project" value="UniProtKB-UniRule"/>
</dbReference>
<dbReference type="GO" id="GO:0005743">
    <property type="term" value="C:mitochondrial inner membrane"/>
    <property type="evidence" value="ECO:0007669"/>
    <property type="project" value="UniProtKB-SubCell"/>
</dbReference>
<evidence type="ECO:0000313" key="15">
    <source>
        <dbReference type="EMBL" id="VDM76897.1"/>
    </source>
</evidence>
<keyword evidence="9 14" id="KW-1133">Transmembrane helix</keyword>
<keyword evidence="11 14" id="KW-0472">Membrane</keyword>
<comment type="function">
    <text evidence="12">Accessory subunit of the mitochondrial membrane respiratory chain NADH dehydrogenase (Complex I), that is believed not to be involved in catalysis. Complex I functions in the transfer of electrons from NADH to the respiratory chain. The immediate electron acceptor for the enzyme is believed to be ubiquinone. Involved in the interferon/all-trans-retinoic acid (IFN/RA) induced cell death. This apoptotic activity is inhibited by interaction with viral IRF1. Prevents the transactivation of STAT3 target genes. May play a role in CARD15-mediated innate mucosal responses and serve to regulate intestinal epithelial cell responses to microbes.</text>
</comment>
<dbReference type="EMBL" id="UYYB01097972">
    <property type="protein sequence ID" value="VDM76897.1"/>
    <property type="molecule type" value="Genomic_DNA"/>
</dbReference>
<keyword evidence="16" id="KW-1185">Reference proteome</keyword>
<dbReference type="Proteomes" id="UP000270094">
    <property type="component" value="Unassembled WGS sequence"/>
</dbReference>
<evidence type="ECO:0000256" key="6">
    <source>
        <dbReference type="ARBA" id="ARBA00022692"/>
    </source>
</evidence>
<comment type="subunit">
    <text evidence="13">Complex I is composed of 45 different subunits. Interacts with CARD15, but not with CARD4. Interacts with STAT3, but not with STAT1, STAT2 and STAT5A. Interacts with OLFM4.</text>
</comment>
<evidence type="ECO:0000256" key="9">
    <source>
        <dbReference type="ARBA" id="ARBA00022989"/>
    </source>
</evidence>
<name>A0A3P7JL49_STRVU</name>
<reference evidence="15 16" key="1">
    <citation type="submission" date="2018-11" db="EMBL/GenBank/DDBJ databases">
        <authorList>
            <consortium name="Pathogen Informatics"/>
        </authorList>
    </citation>
    <scope>NUCLEOTIDE SEQUENCE [LARGE SCALE GENOMIC DNA]</scope>
</reference>
<evidence type="ECO:0000256" key="14">
    <source>
        <dbReference type="RuleBase" id="RU368034"/>
    </source>
</evidence>
<evidence type="ECO:0000256" key="12">
    <source>
        <dbReference type="ARBA" id="ARBA00045908"/>
    </source>
</evidence>
<evidence type="ECO:0000256" key="13">
    <source>
        <dbReference type="ARBA" id="ARBA00046797"/>
    </source>
</evidence>
<keyword evidence="6 14" id="KW-0812">Transmembrane</keyword>
<accession>A0A3P7JL49</accession>
<dbReference type="InterPro" id="IPR009346">
    <property type="entry name" value="GRIM-19"/>
</dbReference>
<dbReference type="Pfam" id="PF06212">
    <property type="entry name" value="GRIM-19"/>
    <property type="match status" value="2"/>
</dbReference>
<keyword evidence="4 14" id="KW-0813">Transport</keyword>
<feature type="transmembrane region" description="Helical" evidence="14">
    <location>
        <begin position="20"/>
        <end position="39"/>
    </location>
</feature>
<comment type="similarity">
    <text evidence="2 14">Belongs to the complex I NDUFA13 subunit family.</text>
</comment>
<evidence type="ECO:0000256" key="7">
    <source>
        <dbReference type="ARBA" id="ARBA00022792"/>
    </source>
</evidence>
<comment type="function">
    <text evidence="14">Complex I functions in the transfer of electrons from NADH to the respiratory chain. Accessory subunit of the mitochondrial membrane respiratory chain NADH dehydrogenase (Complex I), that is believed not to be involved in catalysis.</text>
</comment>
<keyword evidence="7 14" id="KW-0999">Mitochondrion inner membrane</keyword>
<evidence type="ECO:0000256" key="2">
    <source>
        <dbReference type="ARBA" id="ARBA00007312"/>
    </source>
</evidence>
<evidence type="ECO:0000256" key="10">
    <source>
        <dbReference type="ARBA" id="ARBA00023128"/>
    </source>
</evidence>
<evidence type="ECO:0000256" key="3">
    <source>
        <dbReference type="ARBA" id="ARBA00018192"/>
    </source>
</evidence>
<sequence>MPPPGGYRKFNYGRTFPKLVWRPSVVVAAVFGASVYGAFDAIAKKKARVTEKFEDVDITNAMQPFLTAERDRYWLKLLKKNRELEEEVMKDVPGWKTGELTEKFEDVDITNAMQPFLTAERDRYWLKLLKKNRELEEEVMKDVPGWKTGTWYGEPVYFTLGDKWWDPMQDEVFAHSKRDVFYKEHLWRHHSEYAAPKFYDKWIPDFIMKYCW</sequence>
<keyword evidence="10 14" id="KW-0496">Mitochondrion</keyword>
<keyword evidence="8 14" id="KW-0249">Electron transport</keyword>
<dbReference type="AlphaFoldDB" id="A0A3P7JL49"/>